<accession>A0A6A5YX33</accession>
<organism evidence="3 4">
    <name type="scientific">Lophiotrema nucula</name>
    <dbReference type="NCBI Taxonomy" id="690887"/>
    <lineage>
        <taxon>Eukaryota</taxon>
        <taxon>Fungi</taxon>
        <taxon>Dikarya</taxon>
        <taxon>Ascomycota</taxon>
        <taxon>Pezizomycotina</taxon>
        <taxon>Dothideomycetes</taxon>
        <taxon>Pleosporomycetidae</taxon>
        <taxon>Pleosporales</taxon>
        <taxon>Lophiotremataceae</taxon>
        <taxon>Lophiotrema</taxon>
    </lineage>
</organism>
<dbReference type="PANTHER" id="PTHR16047:SF7">
    <property type="entry name" value="E3 UBIQUITIN-PROTEIN LIGASE RFWD3"/>
    <property type="match status" value="1"/>
</dbReference>
<dbReference type="GO" id="GO:0004842">
    <property type="term" value="F:ubiquitin-protein transferase activity"/>
    <property type="evidence" value="ECO:0007669"/>
    <property type="project" value="InterPro"/>
</dbReference>
<feature type="non-terminal residue" evidence="3">
    <location>
        <position position="1"/>
    </location>
</feature>
<evidence type="ECO:0000259" key="2">
    <source>
        <dbReference type="PROSITE" id="PS50089"/>
    </source>
</evidence>
<dbReference type="Pfam" id="PF13639">
    <property type="entry name" value="zf-RING_2"/>
    <property type="match status" value="1"/>
</dbReference>
<proteinExistence type="predicted"/>
<evidence type="ECO:0000313" key="4">
    <source>
        <dbReference type="Proteomes" id="UP000799770"/>
    </source>
</evidence>
<feature type="domain" description="RING-type" evidence="2">
    <location>
        <begin position="245"/>
        <end position="295"/>
    </location>
</feature>
<name>A0A6A5YX33_9PLEO</name>
<dbReference type="Proteomes" id="UP000799770">
    <property type="component" value="Unassembled WGS sequence"/>
</dbReference>
<keyword evidence="1" id="KW-0863">Zinc-finger</keyword>
<gene>
    <name evidence="3" type="ORF">BDV96DRAFT_479154</name>
</gene>
<dbReference type="InterPro" id="IPR001841">
    <property type="entry name" value="Znf_RING"/>
</dbReference>
<sequence>RRHMQIPRSLTIDPNSEDFNRVVRLEGQINTAVELLRYRLRYTQSQDAPPGLYAAVEAYFSTIDQLQSNFLSIGLDLAGARNHDDFVRLVNQGFFGPMRPDLRASPHWWPMLLWTGKFQKILENEGLSIQDALIEGWRYFMTPGDHPWWGNEIVQYRSLWHSLSTSDQTRFLEHLRVGREVVEGGEGEIQTFNLQHPRITEIEAIGCRREFASLRGLNSLIEQEARLDSNHPQMDKPTEDEVSTCPICLEDLKKEEIDTAAEHRPVKTTCGHVFGYSCIREWFGQQPGSGCPNCRRSFSFSSRHRFSPEEVLAAYDQRMRWWPPPPNIQFPPEPYTHLAKLIIIFEPADVIRCQLLRYRFQMSRIAEENADLILRLRYIARDRLAAALSGDVERYRSVIREQVHLRARQFMFIFLNYWHPD</sequence>
<dbReference type="SMART" id="SM00184">
    <property type="entry name" value="RING"/>
    <property type="match status" value="1"/>
</dbReference>
<feature type="non-terminal residue" evidence="3">
    <location>
        <position position="421"/>
    </location>
</feature>
<protein>
    <recommendedName>
        <fullName evidence="2">RING-type domain-containing protein</fullName>
    </recommendedName>
</protein>
<reference evidence="3" key="1">
    <citation type="journal article" date="2020" name="Stud. Mycol.">
        <title>101 Dothideomycetes genomes: a test case for predicting lifestyles and emergence of pathogens.</title>
        <authorList>
            <person name="Haridas S."/>
            <person name="Albert R."/>
            <person name="Binder M."/>
            <person name="Bloem J."/>
            <person name="Labutti K."/>
            <person name="Salamov A."/>
            <person name="Andreopoulos B."/>
            <person name="Baker S."/>
            <person name="Barry K."/>
            <person name="Bills G."/>
            <person name="Bluhm B."/>
            <person name="Cannon C."/>
            <person name="Castanera R."/>
            <person name="Culley D."/>
            <person name="Daum C."/>
            <person name="Ezra D."/>
            <person name="Gonzalez J."/>
            <person name="Henrissat B."/>
            <person name="Kuo A."/>
            <person name="Liang C."/>
            <person name="Lipzen A."/>
            <person name="Lutzoni F."/>
            <person name="Magnuson J."/>
            <person name="Mondo S."/>
            <person name="Nolan M."/>
            <person name="Ohm R."/>
            <person name="Pangilinan J."/>
            <person name="Park H.-J."/>
            <person name="Ramirez L."/>
            <person name="Alfaro M."/>
            <person name="Sun H."/>
            <person name="Tritt A."/>
            <person name="Yoshinaga Y."/>
            <person name="Zwiers L.-H."/>
            <person name="Turgeon B."/>
            <person name="Goodwin S."/>
            <person name="Spatafora J."/>
            <person name="Crous P."/>
            <person name="Grigoriev I."/>
        </authorList>
    </citation>
    <scope>NUCLEOTIDE SEQUENCE</scope>
    <source>
        <strain evidence="3">CBS 627.86</strain>
    </source>
</reference>
<keyword evidence="1" id="KW-0862">Zinc</keyword>
<keyword evidence="1" id="KW-0479">Metal-binding</keyword>
<keyword evidence="4" id="KW-1185">Reference proteome</keyword>
<dbReference type="OrthoDB" id="8062037at2759"/>
<dbReference type="GO" id="GO:0008270">
    <property type="term" value="F:zinc ion binding"/>
    <property type="evidence" value="ECO:0007669"/>
    <property type="project" value="UniProtKB-KW"/>
</dbReference>
<dbReference type="SUPFAM" id="SSF57850">
    <property type="entry name" value="RING/U-box"/>
    <property type="match status" value="1"/>
</dbReference>
<dbReference type="GO" id="GO:0005634">
    <property type="term" value="C:nucleus"/>
    <property type="evidence" value="ECO:0007669"/>
    <property type="project" value="InterPro"/>
</dbReference>
<dbReference type="Gene3D" id="3.30.40.10">
    <property type="entry name" value="Zinc/RING finger domain, C3HC4 (zinc finger)"/>
    <property type="match status" value="1"/>
</dbReference>
<dbReference type="InterPro" id="IPR013083">
    <property type="entry name" value="Znf_RING/FYVE/PHD"/>
</dbReference>
<dbReference type="PANTHER" id="PTHR16047">
    <property type="entry name" value="RFWD3 PROTEIN"/>
    <property type="match status" value="1"/>
</dbReference>
<dbReference type="GO" id="GO:0036297">
    <property type="term" value="P:interstrand cross-link repair"/>
    <property type="evidence" value="ECO:0007669"/>
    <property type="project" value="InterPro"/>
</dbReference>
<evidence type="ECO:0000313" key="3">
    <source>
        <dbReference type="EMBL" id="KAF2110701.1"/>
    </source>
</evidence>
<dbReference type="InterPro" id="IPR037381">
    <property type="entry name" value="RFWD3"/>
</dbReference>
<evidence type="ECO:0000256" key="1">
    <source>
        <dbReference type="PROSITE-ProRule" id="PRU00175"/>
    </source>
</evidence>
<dbReference type="PROSITE" id="PS50089">
    <property type="entry name" value="ZF_RING_2"/>
    <property type="match status" value="1"/>
</dbReference>
<dbReference type="AlphaFoldDB" id="A0A6A5YX33"/>
<dbReference type="GO" id="GO:0016567">
    <property type="term" value="P:protein ubiquitination"/>
    <property type="evidence" value="ECO:0007669"/>
    <property type="project" value="InterPro"/>
</dbReference>
<dbReference type="EMBL" id="ML977337">
    <property type="protein sequence ID" value="KAF2110701.1"/>
    <property type="molecule type" value="Genomic_DNA"/>
</dbReference>